<dbReference type="PANTHER" id="PTHR47584">
    <property type="match status" value="1"/>
</dbReference>
<dbReference type="EMBL" id="MTKT01005370">
    <property type="protein sequence ID" value="OWM67850.1"/>
    <property type="molecule type" value="Genomic_DNA"/>
</dbReference>
<evidence type="ECO:0000259" key="2">
    <source>
        <dbReference type="Pfam" id="PF12776"/>
    </source>
</evidence>
<dbReference type="Proteomes" id="UP000197138">
    <property type="component" value="Unassembled WGS sequence"/>
</dbReference>
<feature type="domain" description="Myb/SANT-like" evidence="2">
    <location>
        <begin position="10"/>
        <end position="84"/>
    </location>
</feature>
<sequence length="216" mass="24970">MAPKGEGIVEWTDELESAFVDIMVDKFQRTHTSSWKLKDWEWISSELEEKFSGVILGTDKVKTKAQRLKTQYTQFIELIQHTGVEGYGDSDEPTHEAEEPIVTGSKWRVRKRGSNNKSQLQELIDLYKESKVNKDKLKNSTPPESKKSKSVTSPEKPAHNNIAEAMVVLNQMKGTIFVREYLVGTARITEDDRWRQAFVCMYDEARREWLHSLVHP</sequence>
<comment type="caution">
    <text evidence="3">The sequence shown here is derived from an EMBL/GenBank/DDBJ whole genome shotgun (WGS) entry which is preliminary data.</text>
</comment>
<gene>
    <name evidence="3" type="ORF">CDL15_Pgr010788</name>
</gene>
<dbReference type="InterPro" id="IPR024752">
    <property type="entry name" value="Myb/SANT-like_dom"/>
</dbReference>
<dbReference type="AlphaFoldDB" id="A0A218W6D7"/>
<reference evidence="4" key="1">
    <citation type="journal article" date="2017" name="Plant J.">
        <title>The pomegranate (Punica granatum L.) genome and the genomics of punicalagin biosynthesis.</title>
        <authorList>
            <person name="Qin G."/>
            <person name="Xu C."/>
            <person name="Ming R."/>
            <person name="Tang H."/>
            <person name="Guyot R."/>
            <person name="Kramer E.M."/>
            <person name="Hu Y."/>
            <person name="Yi X."/>
            <person name="Qi Y."/>
            <person name="Xu X."/>
            <person name="Gao Z."/>
            <person name="Pan H."/>
            <person name="Jian J."/>
            <person name="Tian Y."/>
            <person name="Yue Z."/>
            <person name="Xu Y."/>
        </authorList>
    </citation>
    <scope>NUCLEOTIDE SEQUENCE [LARGE SCALE GENOMIC DNA]</scope>
    <source>
        <strain evidence="4">cv. Dabenzi</strain>
    </source>
</reference>
<evidence type="ECO:0000256" key="1">
    <source>
        <dbReference type="SAM" id="MobiDB-lite"/>
    </source>
</evidence>
<dbReference type="InterPro" id="IPR045026">
    <property type="entry name" value="LIMYB"/>
</dbReference>
<evidence type="ECO:0000313" key="4">
    <source>
        <dbReference type="Proteomes" id="UP000197138"/>
    </source>
</evidence>
<evidence type="ECO:0000313" key="3">
    <source>
        <dbReference type="EMBL" id="OWM67850.1"/>
    </source>
</evidence>
<dbReference type="PANTHER" id="PTHR47584:SF14">
    <property type="entry name" value="L10-INTERACTING MYB DOMAIN-CONTAINING PROTEIN-LIKE"/>
    <property type="match status" value="1"/>
</dbReference>
<organism evidence="3 4">
    <name type="scientific">Punica granatum</name>
    <name type="common">Pomegranate</name>
    <dbReference type="NCBI Taxonomy" id="22663"/>
    <lineage>
        <taxon>Eukaryota</taxon>
        <taxon>Viridiplantae</taxon>
        <taxon>Streptophyta</taxon>
        <taxon>Embryophyta</taxon>
        <taxon>Tracheophyta</taxon>
        <taxon>Spermatophyta</taxon>
        <taxon>Magnoliopsida</taxon>
        <taxon>eudicotyledons</taxon>
        <taxon>Gunneridae</taxon>
        <taxon>Pentapetalae</taxon>
        <taxon>rosids</taxon>
        <taxon>malvids</taxon>
        <taxon>Myrtales</taxon>
        <taxon>Lythraceae</taxon>
        <taxon>Punica</taxon>
    </lineage>
</organism>
<proteinExistence type="predicted"/>
<feature type="region of interest" description="Disordered" evidence="1">
    <location>
        <begin position="134"/>
        <end position="158"/>
    </location>
</feature>
<dbReference type="Pfam" id="PF12776">
    <property type="entry name" value="Myb_DNA-bind_3"/>
    <property type="match status" value="1"/>
</dbReference>
<protein>
    <recommendedName>
        <fullName evidence="2">Myb/SANT-like domain-containing protein</fullName>
    </recommendedName>
</protein>
<accession>A0A218W6D7</accession>
<name>A0A218W6D7_PUNGR</name>